<keyword evidence="2" id="KW-0255">Endonuclease</keyword>
<feature type="domain" description="HNH nuclease" evidence="1">
    <location>
        <begin position="233"/>
        <end position="296"/>
    </location>
</feature>
<protein>
    <submittedName>
        <fullName evidence="2">Restriction endonuclease HNH</fullName>
    </submittedName>
</protein>
<proteinExistence type="predicted"/>
<name>A0A8F8KPY6_9VIRU</name>
<gene>
    <name evidence="2" type="ORF">KOM_12_387</name>
</gene>
<evidence type="ECO:0000259" key="1">
    <source>
        <dbReference type="SMART" id="SM00507"/>
    </source>
</evidence>
<accession>A0A8F8KPY6</accession>
<feature type="domain" description="HNH nuclease" evidence="1">
    <location>
        <begin position="320"/>
        <end position="393"/>
    </location>
</feature>
<dbReference type="GO" id="GO:0004519">
    <property type="term" value="F:endonuclease activity"/>
    <property type="evidence" value="ECO:0007669"/>
    <property type="project" value="UniProtKB-KW"/>
</dbReference>
<sequence length="409" mass="46554">MEVETVDVTDIPTKKCSRCNAIKNTCDFYKDKYAKDGYKNKCKQCHDMIAAQSKAKKKAASVPKPRKPLIVDGRKLCPGCKITKPVCDYAKDSSSRFGFQTRCKSCQGILSKQTKNRNRLHWQTTACTTSGPRKCTICHETKDTAEFRRDNSRKDGYGSHCKPCGAVLAEKSRDKRRERWANNEVDRQGDKKCWKCGLTHSKTSFQLDSTQADGLSGKCKTCVKEQKSNGREIVRDWIKKNGPCQHCGEDDIDCLELDHIDPSEKDFAVSQILHYKRDTILEELTKVRVLCCFCHRIVTHQQRQMIKTGKSNATRIANQQINIAMKNKVGKCAKCDRALDQTDSKQYCAFDWDHLDPSTKTDDIASMVKGGYTTDQIRDEIAKCQLLCANCHTKRTKQQRKDGLINNRK</sequence>
<dbReference type="InterPro" id="IPR036280">
    <property type="entry name" value="Multihaem_cyt_sf"/>
</dbReference>
<dbReference type="EMBL" id="MZ420154">
    <property type="protein sequence ID" value="QYA18655.1"/>
    <property type="molecule type" value="Genomic_DNA"/>
</dbReference>
<dbReference type="SUPFAM" id="SSF48695">
    <property type="entry name" value="Multiheme cytochromes"/>
    <property type="match status" value="1"/>
</dbReference>
<evidence type="ECO:0000313" key="2">
    <source>
        <dbReference type="EMBL" id="QYA18655.1"/>
    </source>
</evidence>
<reference evidence="2" key="1">
    <citation type="submission" date="2021-06" db="EMBL/GenBank/DDBJ databases">
        <authorList>
            <person name="Rolland C."/>
        </authorList>
    </citation>
    <scope>NUCLEOTIDE SEQUENCE</scope>
    <source>
        <strain evidence="2">347.936635</strain>
    </source>
</reference>
<dbReference type="SMART" id="SM00507">
    <property type="entry name" value="HNHc"/>
    <property type="match status" value="2"/>
</dbReference>
<keyword evidence="2" id="KW-0540">Nuclease</keyword>
<dbReference type="InterPro" id="IPR003615">
    <property type="entry name" value="HNH_nuc"/>
</dbReference>
<keyword evidence="2" id="KW-0378">Hydrolase</keyword>
<organism evidence="2">
    <name type="scientific">Clandestinovirus</name>
    <dbReference type="NCBI Taxonomy" id="2831644"/>
    <lineage>
        <taxon>Viruses</taxon>
    </lineage>
</organism>